<dbReference type="Gene3D" id="3.20.20.60">
    <property type="entry name" value="Phosphoenolpyruvate-binding domains"/>
    <property type="match status" value="1"/>
</dbReference>
<feature type="domain" description="HpcH/HpaI aldolase/citrate lyase" evidence="2">
    <location>
        <begin position="85"/>
        <end position="148"/>
    </location>
</feature>
<evidence type="ECO:0000259" key="2">
    <source>
        <dbReference type="Pfam" id="PF03328"/>
    </source>
</evidence>
<dbReference type="GO" id="GO:0047777">
    <property type="term" value="F:(S)-citramalyl-CoA lyase activity"/>
    <property type="evidence" value="ECO:0007669"/>
    <property type="project" value="TreeGrafter"/>
</dbReference>
<keyword evidence="4" id="KW-1185">Reference proteome</keyword>
<evidence type="ECO:0000256" key="1">
    <source>
        <dbReference type="ARBA" id="ARBA00022723"/>
    </source>
</evidence>
<dbReference type="InterPro" id="IPR040442">
    <property type="entry name" value="Pyrv_kinase-like_dom_sf"/>
</dbReference>
<accession>A0A226NL54</accession>
<dbReference type="InterPro" id="IPR015813">
    <property type="entry name" value="Pyrv/PenolPyrv_kinase-like_dom"/>
</dbReference>
<keyword evidence="1" id="KW-0479">Metal-binding</keyword>
<comment type="caution">
    <text evidence="3">The sequence shown here is derived from an EMBL/GenBank/DDBJ whole genome shotgun (WGS) entry which is preliminary data.</text>
</comment>
<dbReference type="GO" id="GO:0106064">
    <property type="term" value="P:regulation of cobalamin metabolic process"/>
    <property type="evidence" value="ECO:0007669"/>
    <property type="project" value="TreeGrafter"/>
</dbReference>
<evidence type="ECO:0000313" key="4">
    <source>
        <dbReference type="Proteomes" id="UP000198323"/>
    </source>
</evidence>
<name>A0A226NL54_CALSU</name>
<sequence>MRMPQRRCGARLEAGRAALCVPHGSGRLPWDASLQTNSHTTRKAEPLQNQCILSHLWKLQWGCSILREKDIRCSHHRFFVFFLFIGATSSKETHDILYARQKIIVTAKAFGLQAIDLVYIDFRDEDGLRRQSREGASMGFTGKQVIHPNQIAVVQEQFSPSPEKIEWAQELISAFEEHQHLGKGAFTFRGSMIDMPLLKQARNIVTLATAIKKK</sequence>
<dbReference type="InterPro" id="IPR040186">
    <property type="entry name" value="Citramalyl-CoA_lyase"/>
</dbReference>
<gene>
    <name evidence="3" type="ORF">ASZ78_014150</name>
</gene>
<organism evidence="3 4">
    <name type="scientific">Callipepla squamata</name>
    <name type="common">Scaled quail</name>
    <dbReference type="NCBI Taxonomy" id="9009"/>
    <lineage>
        <taxon>Eukaryota</taxon>
        <taxon>Metazoa</taxon>
        <taxon>Chordata</taxon>
        <taxon>Craniata</taxon>
        <taxon>Vertebrata</taxon>
        <taxon>Euteleostomi</taxon>
        <taxon>Archelosauria</taxon>
        <taxon>Archosauria</taxon>
        <taxon>Dinosauria</taxon>
        <taxon>Saurischia</taxon>
        <taxon>Theropoda</taxon>
        <taxon>Coelurosauria</taxon>
        <taxon>Aves</taxon>
        <taxon>Neognathae</taxon>
        <taxon>Galloanserae</taxon>
        <taxon>Galliformes</taxon>
        <taxon>Odontophoridae</taxon>
        <taxon>Callipepla</taxon>
    </lineage>
</organism>
<dbReference type="OrthoDB" id="1773at2759"/>
<protein>
    <recommendedName>
        <fullName evidence="2">HpcH/HpaI aldolase/citrate lyase domain-containing protein</fullName>
    </recommendedName>
</protein>
<proteinExistence type="predicted"/>
<dbReference type="PANTHER" id="PTHR11105:SF0">
    <property type="entry name" value="CITRAMALYL-COA LYASE, MITOCHONDRIAL"/>
    <property type="match status" value="1"/>
</dbReference>
<evidence type="ECO:0000313" key="3">
    <source>
        <dbReference type="EMBL" id="OXB68204.1"/>
    </source>
</evidence>
<dbReference type="Proteomes" id="UP000198323">
    <property type="component" value="Unassembled WGS sequence"/>
</dbReference>
<dbReference type="SUPFAM" id="SSF51621">
    <property type="entry name" value="Phosphoenolpyruvate/pyruvate domain"/>
    <property type="match status" value="1"/>
</dbReference>
<dbReference type="EMBL" id="MCFN01000020">
    <property type="protein sequence ID" value="OXB68204.1"/>
    <property type="molecule type" value="Genomic_DNA"/>
</dbReference>
<reference evidence="3 4" key="1">
    <citation type="submission" date="2016-07" db="EMBL/GenBank/DDBJ databases">
        <title>Disparate Historic Effective Population Sizes Predicted by Modern Levels of Genome Diversity for the Scaled Quail (Callipepla squamata) and the Northern Bobwhite (Colinus virginianus): Inferences from First and Second Generation Draft Genome Assemblies for Sympatric New World Quail.</title>
        <authorList>
            <person name="Oldeschulte D.L."/>
            <person name="Halley Y.A."/>
            <person name="Bhattarai E.K."/>
            <person name="Brashear W.A."/>
            <person name="Hill J."/>
            <person name="Metz R.P."/>
            <person name="Johnson C.D."/>
            <person name="Rollins D."/>
            <person name="Peterson M.J."/>
            <person name="Bickhart D.M."/>
            <person name="Decker J.E."/>
            <person name="Seabury C.M."/>
        </authorList>
    </citation>
    <scope>NUCLEOTIDE SEQUENCE [LARGE SCALE GENOMIC DNA]</scope>
    <source>
        <strain evidence="3 4">Texas</strain>
        <tissue evidence="3">Leg muscle</tissue>
    </source>
</reference>
<dbReference type="STRING" id="9009.A0A226NL54"/>
<dbReference type="AlphaFoldDB" id="A0A226NL54"/>
<dbReference type="GO" id="GO:0046872">
    <property type="term" value="F:metal ion binding"/>
    <property type="evidence" value="ECO:0007669"/>
    <property type="project" value="UniProtKB-KW"/>
</dbReference>
<dbReference type="InterPro" id="IPR005000">
    <property type="entry name" value="Aldolase/citrate-lyase_domain"/>
</dbReference>
<dbReference type="PANTHER" id="PTHR11105">
    <property type="entry name" value="CITRATE LYASE SUBUNIT BETA-RELATED"/>
    <property type="match status" value="1"/>
</dbReference>
<dbReference type="Pfam" id="PF03328">
    <property type="entry name" value="HpcH_HpaI"/>
    <property type="match status" value="1"/>
</dbReference>